<evidence type="ECO:0000313" key="1">
    <source>
        <dbReference type="EMBL" id="KYQ48302.1"/>
    </source>
</evidence>
<dbReference type="Proteomes" id="UP000075809">
    <property type="component" value="Unassembled WGS sequence"/>
</dbReference>
<keyword evidence="2" id="KW-1185">Reference proteome</keyword>
<organism evidence="1 2">
    <name type="scientific">Mycetomoellerius zeteki</name>
    <dbReference type="NCBI Taxonomy" id="64791"/>
    <lineage>
        <taxon>Eukaryota</taxon>
        <taxon>Metazoa</taxon>
        <taxon>Ecdysozoa</taxon>
        <taxon>Arthropoda</taxon>
        <taxon>Hexapoda</taxon>
        <taxon>Insecta</taxon>
        <taxon>Pterygota</taxon>
        <taxon>Neoptera</taxon>
        <taxon>Endopterygota</taxon>
        <taxon>Hymenoptera</taxon>
        <taxon>Apocrita</taxon>
        <taxon>Aculeata</taxon>
        <taxon>Formicoidea</taxon>
        <taxon>Formicidae</taxon>
        <taxon>Myrmicinae</taxon>
        <taxon>Mycetomoellerius</taxon>
    </lineage>
</organism>
<reference evidence="1 2" key="1">
    <citation type="submission" date="2015-09" db="EMBL/GenBank/DDBJ databases">
        <title>Trachymyrmex zeteki WGS genome.</title>
        <authorList>
            <person name="Nygaard S."/>
            <person name="Hu H."/>
            <person name="Boomsma J."/>
            <person name="Zhang G."/>
        </authorList>
    </citation>
    <scope>NUCLEOTIDE SEQUENCE [LARGE SCALE GENOMIC DNA]</scope>
    <source>
        <strain evidence="1">Tzet28-1</strain>
        <tissue evidence="1">Whole body</tissue>
    </source>
</reference>
<protein>
    <submittedName>
        <fullName evidence="1">Uncharacterized protein</fullName>
    </submittedName>
</protein>
<dbReference type="EMBL" id="KQ983012">
    <property type="protein sequence ID" value="KYQ48302.1"/>
    <property type="molecule type" value="Genomic_DNA"/>
</dbReference>
<accession>A0A151WKA7</accession>
<proteinExistence type="predicted"/>
<dbReference type="AlphaFoldDB" id="A0A151WKA7"/>
<gene>
    <name evidence="1" type="ORF">ALC60_12630</name>
</gene>
<evidence type="ECO:0000313" key="2">
    <source>
        <dbReference type="Proteomes" id="UP000075809"/>
    </source>
</evidence>
<sequence>MGIRNLPEQLLGDVSTLSTERTVVISELSAGTSFSVCRTHKFDSQNKVYFTKLALQDILRGGQQNELPVWRPDNLGCAVPCMELSIRVDGVPLERPLSVRLVDGYIRGPDTARHPQYSCDLSDRLPVREQYDHAALFWTDDLRCFPQQPQSSCPVAQLPVLSTLRYNREYRLYRAMVIHKCMVVLVVYAPLHRNLGLAKS</sequence>
<name>A0A151WKA7_9HYME</name>